<name>A0A0N4Z5P5_PARTI</name>
<evidence type="ECO:0000256" key="4">
    <source>
        <dbReference type="ARBA" id="ARBA00022833"/>
    </source>
</evidence>
<dbReference type="EC" id="3.4.24.-" evidence="8"/>
<sequence length="389" mass="45523">MYKLVFICCCIFSFFLLIYSSIRTDPSVKWPDPIENSIKIHIHYTVHFSCINSKVLDAIKEIEDNTCFNFEIVDRELSVEEGIIVFWGDICASSFIGKRSDKLPNSILINDYCCGNSVYVQGLILQALGLEYEHNRFDRETFVHIHKNNIQEIGLQYFNIENTNDSKTYSTNYDYGSITHGWPSMFTKYYYGQTITVKGKHSEIYQKMIGQRRSLSFNEYKLINHYYCNQACINKGIPPCQNDGYQHPNYCYKCQCPYPYEGDYCNYIPAKHPRCPDYKVQPKVHETELKFWNNQNCYTFIQGAADKLILIKITQAHLNYEGTCARGDGTLEIKYKRDKTLMGLCFCGYVRNYEIISENSLAIIIYRGVNEAQYAYLTYKIYENRRLGR</sequence>
<feature type="domain" description="Peptidase M12A" evidence="9">
    <location>
        <begin position="20"/>
        <end position="229"/>
    </location>
</feature>
<organism evidence="10 11">
    <name type="scientific">Parastrongyloides trichosuri</name>
    <name type="common">Possum-specific nematode worm</name>
    <dbReference type="NCBI Taxonomy" id="131310"/>
    <lineage>
        <taxon>Eukaryota</taxon>
        <taxon>Metazoa</taxon>
        <taxon>Ecdysozoa</taxon>
        <taxon>Nematoda</taxon>
        <taxon>Chromadorea</taxon>
        <taxon>Rhabditida</taxon>
        <taxon>Tylenchina</taxon>
        <taxon>Panagrolaimomorpha</taxon>
        <taxon>Strongyloidoidea</taxon>
        <taxon>Strongyloididae</taxon>
        <taxon>Parastrongyloides</taxon>
    </lineage>
</organism>
<evidence type="ECO:0000256" key="7">
    <source>
        <dbReference type="PROSITE-ProRule" id="PRU01211"/>
    </source>
</evidence>
<dbReference type="InterPro" id="IPR006026">
    <property type="entry name" value="Peptidase_Metallo"/>
</dbReference>
<evidence type="ECO:0000313" key="10">
    <source>
        <dbReference type="Proteomes" id="UP000038045"/>
    </source>
</evidence>
<keyword evidence="10" id="KW-1185">Reference proteome</keyword>
<dbReference type="PRINTS" id="PR00480">
    <property type="entry name" value="ASTACIN"/>
</dbReference>
<dbReference type="Gene3D" id="3.40.390.10">
    <property type="entry name" value="Collagenase (Catalytic Domain)"/>
    <property type="match status" value="1"/>
</dbReference>
<keyword evidence="1 8" id="KW-0645">Protease</keyword>
<evidence type="ECO:0000256" key="1">
    <source>
        <dbReference type="ARBA" id="ARBA00022670"/>
    </source>
</evidence>
<comment type="caution">
    <text evidence="7">Lacks conserved residue(s) required for the propagation of feature annotation.</text>
</comment>
<feature type="signal peptide" evidence="8">
    <location>
        <begin position="1"/>
        <end position="24"/>
    </location>
</feature>
<dbReference type="PROSITE" id="PS51864">
    <property type="entry name" value="ASTACIN"/>
    <property type="match status" value="1"/>
</dbReference>
<comment type="cofactor">
    <cofactor evidence="8">
        <name>Zn(2+)</name>
        <dbReference type="ChEBI" id="CHEBI:29105"/>
    </cofactor>
    <text evidence="8">Binds 1 zinc ion per subunit.</text>
</comment>
<dbReference type="AlphaFoldDB" id="A0A0N4Z5P5"/>
<dbReference type="PANTHER" id="PTHR10127:SF780">
    <property type="entry name" value="METALLOENDOPEPTIDASE"/>
    <property type="match status" value="1"/>
</dbReference>
<reference evidence="11" key="1">
    <citation type="submission" date="2017-02" db="UniProtKB">
        <authorList>
            <consortium name="WormBaseParasite"/>
        </authorList>
    </citation>
    <scope>IDENTIFICATION</scope>
</reference>
<evidence type="ECO:0000256" key="5">
    <source>
        <dbReference type="ARBA" id="ARBA00023049"/>
    </source>
</evidence>
<evidence type="ECO:0000259" key="9">
    <source>
        <dbReference type="PROSITE" id="PS51864"/>
    </source>
</evidence>
<proteinExistence type="predicted"/>
<keyword evidence="4 8" id="KW-0862">Zinc</keyword>
<dbReference type="PANTHER" id="PTHR10127">
    <property type="entry name" value="DISCOIDIN, CUB, EGF, LAMININ , AND ZINC METALLOPROTEASE DOMAIN CONTAINING"/>
    <property type="match status" value="1"/>
</dbReference>
<dbReference type="InterPro" id="IPR024079">
    <property type="entry name" value="MetalloPept_cat_dom_sf"/>
</dbReference>
<keyword evidence="8" id="KW-0732">Signal</keyword>
<keyword evidence="6" id="KW-1015">Disulfide bond</keyword>
<accession>A0A0N4Z5P5</accession>
<evidence type="ECO:0000256" key="6">
    <source>
        <dbReference type="ARBA" id="ARBA00023157"/>
    </source>
</evidence>
<keyword evidence="2 8" id="KW-0479">Metal-binding</keyword>
<keyword evidence="3 8" id="KW-0378">Hydrolase</keyword>
<dbReference type="WBParaSite" id="PTRK_0000243850.1">
    <property type="protein sequence ID" value="PTRK_0000243850.1"/>
    <property type="gene ID" value="PTRK_0000243850"/>
</dbReference>
<dbReference type="Pfam" id="PF01400">
    <property type="entry name" value="Astacin"/>
    <property type="match status" value="1"/>
</dbReference>
<dbReference type="InterPro" id="IPR001506">
    <property type="entry name" value="Peptidase_M12A"/>
</dbReference>
<keyword evidence="5 8" id="KW-0482">Metalloprotease</keyword>
<protein>
    <recommendedName>
        <fullName evidence="8">Metalloendopeptidase</fullName>
        <ecNumber evidence="8">3.4.24.-</ecNumber>
    </recommendedName>
</protein>
<dbReference type="GO" id="GO:0006508">
    <property type="term" value="P:proteolysis"/>
    <property type="evidence" value="ECO:0007669"/>
    <property type="project" value="UniProtKB-KW"/>
</dbReference>
<feature type="chain" id="PRO_5005733355" description="Metalloendopeptidase" evidence="8">
    <location>
        <begin position="25"/>
        <end position="389"/>
    </location>
</feature>
<evidence type="ECO:0000256" key="8">
    <source>
        <dbReference type="RuleBase" id="RU361183"/>
    </source>
</evidence>
<evidence type="ECO:0000256" key="2">
    <source>
        <dbReference type="ARBA" id="ARBA00022723"/>
    </source>
</evidence>
<dbReference type="GO" id="GO:0008270">
    <property type="term" value="F:zinc ion binding"/>
    <property type="evidence" value="ECO:0007669"/>
    <property type="project" value="InterPro"/>
</dbReference>
<dbReference type="Proteomes" id="UP000038045">
    <property type="component" value="Unplaced"/>
</dbReference>
<dbReference type="GO" id="GO:0004222">
    <property type="term" value="F:metalloendopeptidase activity"/>
    <property type="evidence" value="ECO:0007669"/>
    <property type="project" value="UniProtKB-UniRule"/>
</dbReference>
<dbReference type="SUPFAM" id="SSF55486">
    <property type="entry name" value="Metalloproteases ('zincins'), catalytic domain"/>
    <property type="match status" value="1"/>
</dbReference>
<evidence type="ECO:0000313" key="11">
    <source>
        <dbReference type="WBParaSite" id="PTRK_0000243850.1"/>
    </source>
</evidence>
<dbReference type="SMART" id="SM00235">
    <property type="entry name" value="ZnMc"/>
    <property type="match status" value="1"/>
</dbReference>
<evidence type="ECO:0000256" key="3">
    <source>
        <dbReference type="ARBA" id="ARBA00022801"/>
    </source>
</evidence>